<dbReference type="Gene3D" id="3.10.20.370">
    <property type="match status" value="1"/>
</dbReference>
<gene>
    <name evidence="8" type="ORF">Tci_006817</name>
</gene>
<keyword evidence="5" id="KW-0378">Hydrolase</keyword>
<dbReference type="PANTHER" id="PTHR37984:SF5">
    <property type="entry name" value="PROTEIN NYNRIN-LIKE"/>
    <property type="match status" value="1"/>
</dbReference>
<keyword evidence="2" id="KW-0548">Nucleotidyltransferase</keyword>
<dbReference type="InterPro" id="IPR043502">
    <property type="entry name" value="DNA/RNA_pol_sf"/>
</dbReference>
<reference evidence="8" key="1">
    <citation type="journal article" date="2019" name="Sci. Rep.">
        <title>Draft genome of Tanacetum cinerariifolium, the natural source of mosquito coil.</title>
        <authorList>
            <person name="Yamashiro T."/>
            <person name="Shiraishi A."/>
            <person name="Satake H."/>
            <person name="Nakayama K."/>
        </authorList>
    </citation>
    <scope>NUCLEOTIDE SEQUENCE</scope>
</reference>
<evidence type="ECO:0000256" key="4">
    <source>
        <dbReference type="ARBA" id="ARBA00022759"/>
    </source>
</evidence>
<sequence>MASSITRFDIKKFNGKNDFGLWQIKMRALMVQQGCDAALETLTANIEAGEKAALMKKAYNTLILCLGDEDHTLMLLTSLPPSYENFVKTLLYGRESLTMDDVLATLNSKELKKRTEGTKEETSDGLSIKERFDHSEGHLKRDCLMKKSSGFAKKAKRDQDSDSSDDEGNAYFGEALVVVRNDEMTKLVMDSGRSYHMTHIRDFLYNFKGLDGGLVQLGIEGYWLGLGALTREATGSMIGEVTSSELRITNSVRTIRAFSAPISVSKEEVIELDDSLRWAEVSQSLWIEVDKAKVDVNAKLPHPTTVNGVVLGQRQEKHFRPIYYASKIMIKEESNYTTTEKEMLAVVYAFEKFRSYLIMNKSIVYTNHFALKYLFAKKDSKVRLLCWVLLLQEFKFKVIDTKGAKNLASDHLSRLEKPHQNVLDPKEINETFPLETLNMVSSCGNSSTPWFADFANSHVGNFIVKGMSSQQKNKFFKDVKHYFWDGPFCLKYVRIKSSGGVYTARKPLTFLRISIMDPSGDIMALTTLPKRCLTPDSIGPLSTVMPTTWSNLVTLVNVKERFYNVMKCLKIPSKFAKFLTFRASTSWGHSRLHEGTNIYSFGTSRAIISDNRTHFFNDQFAKVMLKYDVIYHLATAYHPQTSGQVEVSNHGLKRNLERIVGENHASWSDKLDGAL</sequence>
<dbReference type="InterPro" id="IPR041373">
    <property type="entry name" value="RT_RNaseH"/>
</dbReference>
<evidence type="ECO:0000259" key="7">
    <source>
        <dbReference type="PROSITE" id="PS50994"/>
    </source>
</evidence>
<dbReference type="AlphaFoldDB" id="A0A6L2JDF5"/>
<accession>A0A6L2JDF5</accession>
<keyword evidence="6 8" id="KW-0695">RNA-directed DNA polymerase</keyword>
<organism evidence="8">
    <name type="scientific">Tanacetum cinerariifolium</name>
    <name type="common">Dalmatian daisy</name>
    <name type="synonym">Chrysanthemum cinerariifolium</name>
    <dbReference type="NCBI Taxonomy" id="118510"/>
    <lineage>
        <taxon>Eukaryota</taxon>
        <taxon>Viridiplantae</taxon>
        <taxon>Streptophyta</taxon>
        <taxon>Embryophyta</taxon>
        <taxon>Tracheophyta</taxon>
        <taxon>Spermatophyta</taxon>
        <taxon>Magnoliopsida</taxon>
        <taxon>eudicotyledons</taxon>
        <taxon>Gunneridae</taxon>
        <taxon>Pentapetalae</taxon>
        <taxon>asterids</taxon>
        <taxon>campanulids</taxon>
        <taxon>Asterales</taxon>
        <taxon>Asteraceae</taxon>
        <taxon>Asteroideae</taxon>
        <taxon>Anthemideae</taxon>
        <taxon>Anthemidinae</taxon>
        <taxon>Tanacetum</taxon>
    </lineage>
</organism>
<evidence type="ECO:0000313" key="8">
    <source>
        <dbReference type="EMBL" id="GEU34839.1"/>
    </source>
</evidence>
<dbReference type="CDD" id="cd09274">
    <property type="entry name" value="RNase_HI_RT_Ty3"/>
    <property type="match status" value="1"/>
</dbReference>
<keyword evidence="1" id="KW-0808">Transferase</keyword>
<dbReference type="GO" id="GO:0016787">
    <property type="term" value="F:hydrolase activity"/>
    <property type="evidence" value="ECO:0007669"/>
    <property type="project" value="UniProtKB-KW"/>
</dbReference>
<dbReference type="InterPro" id="IPR001584">
    <property type="entry name" value="Integrase_cat-core"/>
</dbReference>
<dbReference type="PANTHER" id="PTHR37984">
    <property type="entry name" value="PROTEIN CBG26694"/>
    <property type="match status" value="1"/>
</dbReference>
<comment type="caution">
    <text evidence="8">The sequence shown here is derived from an EMBL/GenBank/DDBJ whole genome shotgun (WGS) entry which is preliminary data.</text>
</comment>
<keyword evidence="3" id="KW-0540">Nuclease</keyword>
<dbReference type="InterPro" id="IPR050951">
    <property type="entry name" value="Retrovirus_Pol_polyprotein"/>
</dbReference>
<dbReference type="SUPFAM" id="SSF53098">
    <property type="entry name" value="Ribonuclease H-like"/>
    <property type="match status" value="1"/>
</dbReference>
<dbReference type="GO" id="GO:0015074">
    <property type="term" value="P:DNA integration"/>
    <property type="evidence" value="ECO:0007669"/>
    <property type="project" value="InterPro"/>
</dbReference>
<proteinExistence type="predicted"/>
<dbReference type="Pfam" id="PF17917">
    <property type="entry name" value="RT_RNaseH"/>
    <property type="match status" value="1"/>
</dbReference>
<protein>
    <submittedName>
        <fullName evidence="8">Reverse transcriptase domain-containing protein</fullName>
    </submittedName>
</protein>
<dbReference type="GO" id="GO:0003676">
    <property type="term" value="F:nucleic acid binding"/>
    <property type="evidence" value="ECO:0007669"/>
    <property type="project" value="InterPro"/>
</dbReference>
<dbReference type="GO" id="GO:0004519">
    <property type="term" value="F:endonuclease activity"/>
    <property type="evidence" value="ECO:0007669"/>
    <property type="project" value="UniProtKB-KW"/>
</dbReference>
<feature type="domain" description="Integrase catalytic" evidence="7">
    <location>
        <begin position="525"/>
        <end position="675"/>
    </location>
</feature>
<dbReference type="PROSITE" id="PS50994">
    <property type="entry name" value="INTEGRASE"/>
    <property type="match status" value="1"/>
</dbReference>
<evidence type="ECO:0000256" key="1">
    <source>
        <dbReference type="ARBA" id="ARBA00022679"/>
    </source>
</evidence>
<dbReference type="SUPFAM" id="SSF56672">
    <property type="entry name" value="DNA/RNA polymerases"/>
    <property type="match status" value="1"/>
</dbReference>
<dbReference type="GO" id="GO:0003964">
    <property type="term" value="F:RNA-directed DNA polymerase activity"/>
    <property type="evidence" value="ECO:0007669"/>
    <property type="project" value="UniProtKB-KW"/>
</dbReference>
<dbReference type="EMBL" id="BKCJ010000623">
    <property type="protein sequence ID" value="GEU34839.1"/>
    <property type="molecule type" value="Genomic_DNA"/>
</dbReference>
<evidence type="ECO:0000256" key="6">
    <source>
        <dbReference type="ARBA" id="ARBA00022918"/>
    </source>
</evidence>
<dbReference type="InterPro" id="IPR036397">
    <property type="entry name" value="RNaseH_sf"/>
</dbReference>
<dbReference type="InterPro" id="IPR012337">
    <property type="entry name" value="RNaseH-like_sf"/>
</dbReference>
<name>A0A6L2JDF5_TANCI</name>
<evidence type="ECO:0000256" key="5">
    <source>
        <dbReference type="ARBA" id="ARBA00022801"/>
    </source>
</evidence>
<dbReference type="Gene3D" id="3.30.420.10">
    <property type="entry name" value="Ribonuclease H-like superfamily/Ribonuclease H"/>
    <property type="match status" value="1"/>
</dbReference>
<evidence type="ECO:0000256" key="2">
    <source>
        <dbReference type="ARBA" id="ARBA00022695"/>
    </source>
</evidence>
<evidence type="ECO:0000256" key="3">
    <source>
        <dbReference type="ARBA" id="ARBA00022722"/>
    </source>
</evidence>
<keyword evidence="4" id="KW-0255">Endonuclease</keyword>